<accession>A0AA88AAR4</accession>
<protein>
    <recommendedName>
        <fullName evidence="4">Anther-specific protein BCP1</fullName>
    </recommendedName>
</protein>
<dbReference type="EMBL" id="BTGU01000030">
    <property type="protein sequence ID" value="GMN49084.1"/>
    <property type="molecule type" value="Genomic_DNA"/>
</dbReference>
<name>A0AA88AAR4_FICCA</name>
<proteinExistence type="predicted"/>
<feature type="signal peptide" evidence="1">
    <location>
        <begin position="1"/>
        <end position="25"/>
    </location>
</feature>
<evidence type="ECO:0000313" key="2">
    <source>
        <dbReference type="EMBL" id="GMN49084.1"/>
    </source>
</evidence>
<keyword evidence="3" id="KW-1185">Reference proteome</keyword>
<organism evidence="2 3">
    <name type="scientific">Ficus carica</name>
    <name type="common">Common fig</name>
    <dbReference type="NCBI Taxonomy" id="3494"/>
    <lineage>
        <taxon>Eukaryota</taxon>
        <taxon>Viridiplantae</taxon>
        <taxon>Streptophyta</taxon>
        <taxon>Embryophyta</taxon>
        <taxon>Tracheophyta</taxon>
        <taxon>Spermatophyta</taxon>
        <taxon>Magnoliopsida</taxon>
        <taxon>eudicotyledons</taxon>
        <taxon>Gunneridae</taxon>
        <taxon>Pentapetalae</taxon>
        <taxon>rosids</taxon>
        <taxon>fabids</taxon>
        <taxon>Rosales</taxon>
        <taxon>Moraceae</taxon>
        <taxon>Ficeae</taxon>
        <taxon>Ficus</taxon>
    </lineage>
</organism>
<dbReference type="Gramene" id="FCD_00002691-RA">
    <property type="protein sequence ID" value="FCD_00002691-RA:cds"/>
    <property type="gene ID" value="FCD_00002691"/>
</dbReference>
<evidence type="ECO:0000256" key="1">
    <source>
        <dbReference type="SAM" id="SignalP"/>
    </source>
</evidence>
<evidence type="ECO:0000313" key="3">
    <source>
        <dbReference type="Proteomes" id="UP001187192"/>
    </source>
</evidence>
<feature type="chain" id="PRO_5041686719" description="Anther-specific protein BCP1" evidence="1">
    <location>
        <begin position="26"/>
        <end position="114"/>
    </location>
</feature>
<evidence type="ECO:0008006" key="4">
    <source>
        <dbReference type="Google" id="ProtNLM"/>
    </source>
</evidence>
<dbReference type="Proteomes" id="UP001187192">
    <property type="component" value="Unassembled WGS sequence"/>
</dbReference>
<reference evidence="2" key="1">
    <citation type="submission" date="2023-07" db="EMBL/GenBank/DDBJ databases">
        <title>draft genome sequence of fig (Ficus carica).</title>
        <authorList>
            <person name="Takahashi T."/>
            <person name="Nishimura K."/>
        </authorList>
    </citation>
    <scope>NUCLEOTIDE SEQUENCE</scope>
</reference>
<keyword evidence="1" id="KW-0732">Signal</keyword>
<gene>
    <name evidence="2" type="ORF">TIFTF001_018261</name>
</gene>
<dbReference type="AlphaFoldDB" id="A0AA88AAR4"/>
<comment type="caution">
    <text evidence="2">The sequence shown here is derived from an EMBL/GenBank/DDBJ whole genome shotgun (WGS) entry which is preliminary data.</text>
</comment>
<sequence length="114" mass="11060">MARPAAVVLALLLVAVAVSGRLASAQTTPNADSSAVAEALPALGPASDDVIGNSDEVDDLAKVEDDVVEAPVGGPAPPGVFPPSAEAPQNSGATAVDFSAFAGVAVAAVAGYFF</sequence>